<feature type="chain" id="PRO_5004163293" evidence="4">
    <location>
        <begin position="23"/>
        <end position="758"/>
    </location>
</feature>
<evidence type="ECO:0000256" key="4">
    <source>
        <dbReference type="SAM" id="SignalP"/>
    </source>
</evidence>
<dbReference type="PROSITE" id="PS50297">
    <property type="entry name" value="ANK_REP_REGION"/>
    <property type="match status" value="2"/>
</dbReference>
<dbReference type="InterPro" id="IPR036770">
    <property type="entry name" value="Ankyrin_rpt-contain_sf"/>
</dbReference>
<feature type="signal peptide" evidence="4">
    <location>
        <begin position="1"/>
        <end position="22"/>
    </location>
</feature>
<feature type="repeat" description="ANK" evidence="3">
    <location>
        <begin position="165"/>
        <end position="197"/>
    </location>
</feature>
<dbReference type="AlphaFoldDB" id="Q02A24"/>
<dbReference type="eggNOG" id="COG1657">
    <property type="taxonomic scope" value="Bacteria"/>
</dbReference>
<dbReference type="Pfam" id="PF07635">
    <property type="entry name" value="PSCyt1"/>
    <property type="match status" value="1"/>
</dbReference>
<dbReference type="GO" id="GO:0020037">
    <property type="term" value="F:heme binding"/>
    <property type="evidence" value="ECO:0007669"/>
    <property type="project" value="InterPro"/>
</dbReference>
<keyword evidence="2 3" id="KW-0040">ANK repeat</keyword>
<dbReference type="PANTHER" id="PTHR24171:SF9">
    <property type="entry name" value="ANKYRIN REPEAT DOMAIN-CONTAINING PROTEIN 39"/>
    <property type="match status" value="1"/>
</dbReference>
<dbReference type="Pfam" id="PF13243">
    <property type="entry name" value="SQHop_cyclase_C"/>
    <property type="match status" value="1"/>
</dbReference>
<organism evidence="7">
    <name type="scientific">Solibacter usitatus (strain Ellin6076)</name>
    <dbReference type="NCBI Taxonomy" id="234267"/>
    <lineage>
        <taxon>Bacteria</taxon>
        <taxon>Pseudomonadati</taxon>
        <taxon>Acidobacteriota</taxon>
        <taxon>Terriglobia</taxon>
        <taxon>Bryobacterales</taxon>
        <taxon>Solibacteraceae</taxon>
        <taxon>Candidatus Solibacter</taxon>
    </lineage>
</organism>
<feature type="domain" description="Cytochrome C Planctomycete-type" evidence="5">
    <location>
        <begin position="42"/>
        <end position="96"/>
    </location>
</feature>
<proteinExistence type="predicted"/>
<dbReference type="InterPro" id="IPR008930">
    <property type="entry name" value="Terpenoid_cyclase/PrenylTrfase"/>
</dbReference>
<dbReference type="PROSITE" id="PS50088">
    <property type="entry name" value="ANK_REPEAT"/>
    <property type="match status" value="2"/>
</dbReference>
<dbReference type="EMBL" id="CP000473">
    <property type="protein sequence ID" value="ABJ82102.1"/>
    <property type="molecule type" value="Genomic_DNA"/>
</dbReference>
<keyword evidence="4" id="KW-0732">Signal</keyword>
<dbReference type="SUPFAM" id="SSF48403">
    <property type="entry name" value="Ankyrin repeat"/>
    <property type="match status" value="1"/>
</dbReference>
<name>Q02A24_SOLUE</name>
<reference evidence="7" key="1">
    <citation type="submission" date="2006-10" db="EMBL/GenBank/DDBJ databases">
        <title>Complete sequence of Solibacter usitatus Ellin6076.</title>
        <authorList>
            <consortium name="US DOE Joint Genome Institute"/>
            <person name="Copeland A."/>
            <person name="Lucas S."/>
            <person name="Lapidus A."/>
            <person name="Barry K."/>
            <person name="Detter J.C."/>
            <person name="Glavina del Rio T."/>
            <person name="Hammon N."/>
            <person name="Israni S."/>
            <person name="Dalin E."/>
            <person name="Tice H."/>
            <person name="Pitluck S."/>
            <person name="Thompson L.S."/>
            <person name="Brettin T."/>
            <person name="Bruce D."/>
            <person name="Han C."/>
            <person name="Tapia R."/>
            <person name="Gilna P."/>
            <person name="Schmutz J."/>
            <person name="Larimer F."/>
            <person name="Land M."/>
            <person name="Hauser L."/>
            <person name="Kyrpides N."/>
            <person name="Mikhailova N."/>
            <person name="Janssen P.H."/>
            <person name="Kuske C.R."/>
            <person name="Richardson P."/>
        </authorList>
    </citation>
    <scope>NUCLEOTIDE SEQUENCE</scope>
    <source>
        <strain evidence="7">Ellin6076</strain>
    </source>
</reference>
<dbReference type="HOGENOM" id="CLU_378502_0_0_0"/>
<evidence type="ECO:0000259" key="6">
    <source>
        <dbReference type="Pfam" id="PF13243"/>
    </source>
</evidence>
<dbReference type="InParanoid" id="Q02A24"/>
<dbReference type="Pfam" id="PF12796">
    <property type="entry name" value="Ank_2"/>
    <property type="match status" value="2"/>
</dbReference>
<evidence type="ECO:0000259" key="5">
    <source>
        <dbReference type="Pfam" id="PF07635"/>
    </source>
</evidence>
<feature type="domain" description="Squalene cyclase C-terminal" evidence="6">
    <location>
        <begin position="635"/>
        <end position="748"/>
    </location>
</feature>
<dbReference type="InterPro" id="IPR002110">
    <property type="entry name" value="Ankyrin_rpt"/>
</dbReference>
<evidence type="ECO:0000256" key="1">
    <source>
        <dbReference type="ARBA" id="ARBA00022737"/>
    </source>
</evidence>
<feature type="repeat" description="ANK" evidence="3">
    <location>
        <begin position="357"/>
        <end position="391"/>
    </location>
</feature>
<dbReference type="PRINTS" id="PR01415">
    <property type="entry name" value="ANKYRIN"/>
</dbReference>
<keyword evidence="1" id="KW-0677">Repeat</keyword>
<evidence type="ECO:0000313" key="7">
    <source>
        <dbReference type="EMBL" id="ABJ82102.1"/>
    </source>
</evidence>
<dbReference type="InterPro" id="IPR011429">
    <property type="entry name" value="Cyt_c_Planctomycete-type"/>
</dbReference>
<dbReference type="SUPFAM" id="SSF48239">
    <property type="entry name" value="Terpenoid cyclases/Protein prenyltransferases"/>
    <property type="match status" value="1"/>
</dbReference>
<evidence type="ECO:0000256" key="2">
    <source>
        <dbReference type="ARBA" id="ARBA00023043"/>
    </source>
</evidence>
<dbReference type="CDD" id="cd00688">
    <property type="entry name" value="ISOPREN_C2_like"/>
    <property type="match status" value="1"/>
</dbReference>
<dbReference type="SUPFAM" id="SSF46626">
    <property type="entry name" value="Cytochrome c"/>
    <property type="match status" value="1"/>
</dbReference>
<protein>
    <submittedName>
        <fullName evidence="7">Planctomycete cytochrome C</fullName>
    </submittedName>
</protein>
<dbReference type="OrthoDB" id="127805at2"/>
<gene>
    <name evidence="7" type="ordered locus">Acid_1108</name>
</gene>
<sequence precursor="true">MRGFTYVQASLCLSALIGSLSAQTPAKVEFARDVLPILRQNCFGCHGPAQQISGLRVDRRSAVFGRRGVVPGSSDNSFLFRRISGDARGIQMPPTGPLRAEQIKVIKTWIDQGAEWPDALANEVELPPIDPKAVSMVEALRNADMAAFNKSVAEDAKLLNARGPEGSTPFMYAVLYTGAPVLEKLLKQGADPNRHNDANVTALMWAASDLEKTKVLLAHGADVNARSSDLRTPLMIAARRPGNIATVKLLLEHGAKTNPNLHPAAESSPLIEAATVPDAAVMELLLAHGADAKVSAQQAITMAVAQSCPKCLSLLVAKDLPKEAYTLALPDISVVGDTASVRVLLDHGADVNAFDTLGRTPLMYAAASDLLAIDVVKLMVERGADINAKDAHKQAGDSGLTVLDIARLHGDTPIVQFLVKAGAKGSPAAGPALKPRRDNSIAGAIQGAVPLLQRADADFVPKAACVSCHNNSLAAMATSLARKNGFAVDEKIAAQQVKANVFGLEKLRDNLHQGFFVPEGDVFGPFVVSYMLVGLDAEHYKADLNTDAVAMYLKSHQSPDGQWAYPAADQRPPICSDYIGQTVLSMRALQLYAPKTDKAAYEQSVQLAASWIAKARSRNNEDRGWRVLGLAWAGKDKAATQQAMRELLAVQRPDGGWSDLESMESAPYATGKALYALQIAGLPATDPAYKRAVQFLLNTQQEDGSWYTKTRAMAFQPYFDAGFPHAFDQWISAAGSAWSTMALSQALPPRSAAASRPH</sequence>
<accession>Q02A24</accession>
<evidence type="ECO:0000256" key="3">
    <source>
        <dbReference type="PROSITE-ProRule" id="PRU00023"/>
    </source>
</evidence>
<dbReference type="GO" id="GO:0009055">
    <property type="term" value="F:electron transfer activity"/>
    <property type="evidence" value="ECO:0007669"/>
    <property type="project" value="InterPro"/>
</dbReference>
<dbReference type="KEGG" id="sus:Acid_1108"/>
<dbReference type="Gene3D" id="1.50.10.20">
    <property type="match status" value="1"/>
</dbReference>
<dbReference type="STRING" id="234267.Acid_1108"/>
<dbReference type="Gene3D" id="1.25.40.20">
    <property type="entry name" value="Ankyrin repeat-containing domain"/>
    <property type="match status" value="2"/>
</dbReference>
<dbReference type="InterPro" id="IPR032696">
    <property type="entry name" value="SQ_cyclase_C"/>
</dbReference>
<dbReference type="eggNOG" id="COG0666">
    <property type="taxonomic scope" value="Bacteria"/>
</dbReference>
<dbReference type="InterPro" id="IPR036909">
    <property type="entry name" value="Cyt_c-like_dom_sf"/>
</dbReference>
<dbReference type="SMART" id="SM00248">
    <property type="entry name" value="ANK"/>
    <property type="match status" value="7"/>
</dbReference>
<dbReference type="PANTHER" id="PTHR24171">
    <property type="entry name" value="ANKYRIN REPEAT DOMAIN-CONTAINING PROTEIN 39-RELATED"/>
    <property type="match status" value="1"/>
</dbReference>